<gene>
    <name evidence="1" type="ORF">HQ603_03600</name>
</gene>
<sequence length="101" mass="10763">MPEMTFTVQWPDGRRRRYYSPSLVITEHLTVGARYEVGDFLDRSAAALTEASDRVQAKYGFPCSSAAASLRDIRTAAAGTSGSVEVLAFEGAVSESAGGGR</sequence>
<reference evidence="1 2" key="1">
    <citation type="submission" date="2020-06" db="EMBL/GenBank/DDBJ databases">
        <title>Taxonomy, biology and ecology of Rhodococcus bacteria occurring in California pistachio and other woody hosts as revealed by genome sequence analyses.</title>
        <authorList>
            <person name="Gai Y."/>
            <person name="Riely B."/>
        </authorList>
    </citation>
    <scope>NUCLEOTIDE SEQUENCE [LARGE SCALE GENOMIC DNA]</scope>
    <source>
        <strain evidence="1 2">BP-281</strain>
    </source>
</reference>
<evidence type="ECO:0000313" key="1">
    <source>
        <dbReference type="EMBL" id="MBY6365836.1"/>
    </source>
</evidence>
<dbReference type="Proteomes" id="UP000825228">
    <property type="component" value="Unassembled WGS sequence"/>
</dbReference>
<dbReference type="InterPro" id="IPR023846">
    <property type="entry name" value="CHP04042_MSMEG0570"/>
</dbReference>
<organism evidence="1 2">
    <name type="scientific">Rhodococcoides corynebacterioides</name>
    <dbReference type="NCBI Taxonomy" id="53972"/>
    <lineage>
        <taxon>Bacteria</taxon>
        <taxon>Bacillati</taxon>
        <taxon>Actinomycetota</taxon>
        <taxon>Actinomycetes</taxon>
        <taxon>Mycobacteriales</taxon>
        <taxon>Nocardiaceae</taxon>
        <taxon>Rhodococcoides</taxon>
    </lineage>
</organism>
<dbReference type="NCBIfam" id="TIGR04042">
    <property type="entry name" value="MSMEG_0570_fam"/>
    <property type="match status" value="1"/>
</dbReference>
<protein>
    <submittedName>
        <fullName evidence="1">MSMEG_0570 family nitrogen starvation response protein</fullName>
    </submittedName>
</protein>
<evidence type="ECO:0000313" key="2">
    <source>
        <dbReference type="Proteomes" id="UP000825228"/>
    </source>
</evidence>
<keyword evidence="2" id="KW-1185">Reference proteome</keyword>
<name>A0ABS7P0B4_9NOCA</name>
<proteinExistence type="predicted"/>
<comment type="caution">
    <text evidence="1">The sequence shown here is derived from an EMBL/GenBank/DDBJ whole genome shotgun (WGS) entry which is preliminary data.</text>
</comment>
<accession>A0ABS7P0B4</accession>
<dbReference type="EMBL" id="JABUBU010000001">
    <property type="protein sequence ID" value="MBY6365836.1"/>
    <property type="molecule type" value="Genomic_DNA"/>
</dbReference>